<dbReference type="GO" id="GO:0003700">
    <property type="term" value="F:DNA-binding transcription factor activity"/>
    <property type="evidence" value="ECO:0007669"/>
    <property type="project" value="InterPro"/>
</dbReference>
<keyword evidence="2" id="KW-0804">Transcription</keyword>
<sequence length="59" mass="6775">MFSPKELTHDYDVSENTARKDLDKLVSMKVLFKVQEGKSFLYVGRDDAEANLKKLARVV</sequence>
<dbReference type="EMBL" id="CP063073">
    <property type="protein sequence ID" value="QOQ78235.1"/>
    <property type="molecule type" value="Genomic_DNA"/>
</dbReference>
<dbReference type="InterPro" id="IPR001034">
    <property type="entry name" value="DeoR_HTH"/>
</dbReference>
<dbReference type="RefSeq" id="WP_197629905.1">
    <property type="nucleotide sequence ID" value="NZ_CP063073.1"/>
</dbReference>
<accession>A0A7M1KPQ3</accession>
<feature type="domain" description="HTH deoR-type" evidence="3">
    <location>
        <begin position="5"/>
        <end position="36"/>
    </location>
</feature>
<name>A0A7M1KPQ3_9PSED</name>
<evidence type="ECO:0000313" key="4">
    <source>
        <dbReference type="EMBL" id="QOQ78235.1"/>
    </source>
</evidence>
<evidence type="ECO:0000256" key="1">
    <source>
        <dbReference type="ARBA" id="ARBA00023015"/>
    </source>
</evidence>
<keyword evidence="1" id="KW-0805">Transcription regulation</keyword>
<organism evidence="4 5">
    <name type="scientific">Pseudomonas poae</name>
    <dbReference type="NCBI Taxonomy" id="200451"/>
    <lineage>
        <taxon>Bacteria</taxon>
        <taxon>Pseudomonadati</taxon>
        <taxon>Pseudomonadota</taxon>
        <taxon>Gammaproteobacteria</taxon>
        <taxon>Pseudomonadales</taxon>
        <taxon>Pseudomonadaceae</taxon>
        <taxon>Pseudomonas</taxon>
    </lineage>
</organism>
<dbReference type="Proteomes" id="UP000594923">
    <property type="component" value="Chromosome"/>
</dbReference>
<evidence type="ECO:0000256" key="2">
    <source>
        <dbReference type="ARBA" id="ARBA00023163"/>
    </source>
</evidence>
<dbReference type="AlphaFoldDB" id="A0A7M1KPQ3"/>
<reference evidence="4 5" key="1">
    <citation type="submission" date="2020-10" db="EMBL/GenBank/DDBJ databases">
        <title>High quality whole genome sequence of Pseudomonas poae PMA22.</title>
        <authorList>
            <person name="Hernandez J.G."/>
            <person name="Rodriguez P."/>
            <person name="Cuevas C."/>
            <person name="de la Calle F."/>
            <person name="Galan B."/>
            <person name="Garcia J.L."/>
        </authorList>
    </citation>
    <scope>NUCLEOTIDE SEQUENCE [LARGE SCALE GENOMIC DNA]</scope>
    <source>
        <strain evidence="4 5">PMA22</strain>
    </source>
</reference>
<proteinExistence type="predicted"/>
<gene>
    <name evidence="4" type="ORF">IMF22_12990</name>
</gene>
<evidence type="ECO:0000259" key="3">
    <source>
        <dbReference type="Pfam" id="PF08220"/>
    </source>
</evidence>
<protein>
    <submittedName>
        <fullName evidence="4">DeoR family transcriptional regulator</fullName>
    </submittedName>
</protein>
<evidence type="ECO:0000313" key="5">
    <source>
        <dbReference type="Proteomes" id="UP000594923"/>
    </source>
</evidence>
<dbReference type="Pfam" id="PF08220">
    <property type="entry name" value="HTH_DeoR"/>
    <property type="match status" value="1"/>
</dbReference>